<gene>
    <name evidence="1" type="ORF">AVEN_17118_1</name>
</gene>
<dbReference type="Proteomes" id="UP000499080">
    <property type="component" value="Unassembled WGS sequence"/>
</dbReference>
<dbReference type="OrthoDB" id="6614240at2759"/>
<sequence length="92" mass="10770">MVSESTSRQKVLLNVPKHLRKQHSPLFSDFTPEMSLHCPYCTTKYFTWNNGDKTWQRRKQGQVVPEQEGIRSSDALGWVYTVHPTNSECFHM</sequence>
<reference evidence="1 2" key="1">
    <citation type="journal article" date="2019" name="Sci. Rep.">
        <title>Orb-weaving spider Araneus ventricosus genome elucidates the spidroin gene catalogue.</title>
        <authorList>
            <person name="Kono N."/>
            <person name="Nakamura H."/>
            <person name="Ohtoshi R."/>
            <person name="Moran D.A.P."/>
            <person name="Shinohara A."/>
            <person name="Yoshida Y."/>
            <person name="Fujiwara M."/>
            <person name="Mori M."/>
            <person name="Tomita M."/>
            <person name="Arakawa K."/>
        </authorList>
    </citation>
    <scope>NUCLEOTIDE SEQUENCE [LARGE SCALE GENOMIC DNA]</scope>
</reference>
<dbReference type="AlphaFoldDB" id="A0A4Y2NIC4"/>
<evidence type="ECO:0000313" key="2">
    <source>
        <dbReference type="Proteomes" id="UP000499080"/>
    </source>
</evidence>
<dbReference type="EMBL" id="BGPR01009219">
    <property type="protein sequence ID" value="GBN38663.1"/>
    <property type="molecule type" value="Genomic_DNA"/>
</dbReference>
<evidence type="ECO:0000313" key="1">
    <source>
        <dbReference type="EMBL" id="GBN38663.1"/>
    </source>
</evidence>
<name>A0A4Y2NIC4_ARAVE</name>
<proteinExistence type="predicted"/>
<keyword evidence="2" id="KW-1185">Reference proteome</keyword>
<comment type="caution">
    <text evidence="1">The sequence shown here is derived from an EMBL/GenBank/DDBJ whole genome shotgun (WGS) entry which is preliminary data.</text>
</comment>
<organism evidence="1 2">
    <name type="scientific">Araneus ventricosus</name>
    <name type="common">Orbweaver spider</name>
    <name type="synonym">Epeira ventricosa</name>
    <dbReference type="NCBI Taxonomy" id="182803"/>
    <lineage>
        <taxon>Eukaryota</taxon>
        <taxon>Metazoa</taxon>
        <taxon>Ecdysozoa</taxon>
        <taxon>Arthropoda</taxon>
        <taxon>Chelicerata</taxon>
        <taxon>Arachnida</taxon>
        <taxon>Araneae</taxon>
        <taxon>Araneomorphae</taxon>
        <taxon>Entelegynae</taxon>
        <taxon>Araneoidea</taxon>
        <taxon>Araneidae</taxon>
        <taxon>Araneus</taxon>
    </lineage>
</organism>
<accession>A0A4Y2NIC4</accession>
<protein>
    <submittedName>
        <fullName evidence="1">Uncharacterized protein</fullName>
    </submittedName>
</protein>